<evidence type="ECO:0000313" key="3">
    <source>
        <dbReference type="Proteomes" id="UP000331127"/>
    </source>
</evidence>
<dbReference type="PANTHER" id="PTHR46865:SF2">
    <property type="entry name" value="MONOOXYGENASE"/>
    <property type="match status" value="1"/>
</dbReference>
<dbReference type="EMBL" id="BLAE01000043">
    <property type="protein sequence ID" value="GES13176.1"/>
    <property type="molecule type" value="Genomic_DNA"/>
</dbReference>
<dbReference type="InterPro" id="IPR051704">
    <property type="entry name" value="FAD_aromatic-hydroxylase"/>
</dbReference>
<dbReference type="InterPro" id="IPR036188">
    <property type="entry name" value="FAD/NAD-bd_sf"/>
</dbReference>
<dbReference type="InterPro" id="IPR002938">
    <property type="entry name" value="FAD-bd"/>
</dbReference>
<accession>A0A5M3WXQ2</accession>
<evidence type="ECO:0000259" key="1">
    <source>
        <dbReference type="Pfam" id="PF01494"/>
    </source>
</evidence>
<dbReference type="Gene3D" id="3.30.9.10">
    <property type="entry name" value="D-Amino Acid Oxidase, subunit A, domain 2"/>
    <property type="match status" value="1"/>
</dbReference>
<organism evidence="2 3">
    <name type="scientific">Acrocarpospora macrocephala</name>
    <dbReference type="NCBI Taxonomy" id="150177"/>
    <lineage>
        <taxon>Bacteria</taxon>
        <taxon>Bacillati</taxon>
        <taxon>Actinomycetota</taxon>
        <taxon>Actinomycetes</taxon>
        <taxon>Streptosporangiales</taxon>
        <taxon>Streptosporangiaceae</taxon>
        <taxon>Acrocarpospora</taxon>
    </lineage>
</organism>
<name>A0A5M3WXQ2_9ACTN</name>
<dbReference type="Proteomes" id="UP000331127">
    <property type="component" value="Unassembled WGS sequence"/>
</dbReference>
<feature type="domain" description="FAD-binding" evidence="1">
    <location>
        <begin position="9"/>
        <end position="341"/>
    </location>
</feature>
<evidence type="ECO:0000313" key="2">
    <source>
        <dbReference type="EMBL" id="GES13176.1"/>
    </source>
</evidence>
<dbReference type="Pfam" id="PF01494">
    <property type="entry name" value="FAD_binding_3"/>
    <property type="match status" value="1"/>
</dbReference>
<dbReference type="RefSeq" id="WP_155358442.1">
    <property type="nucleotide sequence ID" value="NZ_BAAAHL010000008.1"/>
</dbReference>
<reference evidence="2 3" key="1">
    <citation type="submission" date="2019-10" db="EMBL/GenBank/DDBJ databases">
        <title>Whole genome shotgun sequence of Acrocarpospora macrocephala NBRC 16266.</title>
        <authorList>
            <person name="Ichikawa N."/>
            <person name="Kimura A."/>
            <person name="Kitahashi Y."/>
            <person name="Komaki H."/>
            <person name="Oguchi A."/>
        </authorList>
    </citation>
    <scope>NUCLEOTIDE SEQUENCE [LARGE SCALE GENOMIC DNA]</scope>
    <source>
        <strain evidence="2 3">NBRC 16266</strain>
    </source>
</reference>
<dbReference type="AlphaFoldDB" id="A0A5M3WXQ2"/>
<keyword evidence="3" id="KW-1185">Reference proteome</keyword>
<proteinExistence type="predicted"/>
<sequence length="411" mass="45183">MTGAMPRRVLISGASIAGPATAYWLNRYGFEVTVVERSAVVRHGGYQIDIRGTAIDVVKRMGIYPELSAARVKARTITFVDKSGKKVASLNTDDYVSQVNPDDIEMARGDLTSVLYAHTKDDVEYVFNDSIESLDMRADGVEVTFTRGAPRTFDVVIGADGIHSNTRRLVFGPEEQFSLHLGYAVAIFELPSNPAYDLPPTVYNVPGRVAGFGTQVPGGPAQAFLAFAQQDHGSVREADFEGQCAMIARAYADDGWKIPEILKGLPSTEDLYFDNVGQIRMDEWTRGRVALVGDSCFAPAFLSGQGTSMALIGSYVLATELASERDHKTAFAEYERQCRDFMVKSQNLALHSRSTILPRTKKALRKRNRTLRLLPILKRLGLGGILGRATREASNAFILPELRSEPRQKVG</sequence>
<protein>
    <submittedName>
        <fullName evidence="2">Oxidoreductase</fullName>
    </submittedName>
</protein>
<dbReference type="Gene3D" id="3.50.50.60">
    <property type="entry name" value="FAD/NAD(P)-binding domain"/>
    <property type="match status" value="1"/>
</dbReference>
<dbReference type="PANTHER" id="PTHR46865">
    <property type="entry name" value="OXIDOREDUCTASE-RELATED"/>
    <property type="match status" value="1"/>
</dbReference>
<dbReference type="GO" id="GO:0071949">
    <property type="term" value="F:FAD binding"/>
    <property type="evidence" value="ECO:0007669"/>
    <property type="project" value="InterPro"/>
</dbReference>
<comment type="caution">
    <text evidence="2">The sequence shown here is derived from an EMBL/GenBank/DDBJ whole genome shotgun (WGS) entry which is preliminary data.</text>
</comment>
<dbReference type="SUPFAM" id="SSF51905">
    <property type="entry name" value="FAD/NAD(P)-binding domain"/>
    <property type="match status" value="1"/>
</dbReference>
<dbReference type="OrthoDB" id="3356051at2"/>
<dbReference type="PRINTS" id="PR00420">
    <property type="entry name" value="RNGMNOXGNASE"/>
</dbReference>
<gene>
    <name evidence="2" type="ORF">Amac_067730</name>
</gene>